<accession>A0A3E0IB14</accession>
<evidence type="ECO:0000313" key="2">
    <source>
        <dbReference type="Proteomes" id="UP000256269"/>
    </source>
</evidence>
<reference evidence="1 2" key="1">
    <citation type="submission" date="2018-08" db="EMBL/GenBank/DDBJ databases">
        <title>Genomic Encyclopedia of Archaeal and Bacterial Type Strains, Phase II (KMG-II): from individual species to whole genera.</title>
        <authorList>
            <person name="Goeker M."/>
        </authorList>
    </citation>
    <scope>NUCLEOTIDE SEQUENCE [LARGE SCALE GENOMIC DNA]</scope>
    <source>
        <strain evidence="1 2">DSM 45791</strain>
    </source>
</reference>
<gene>
    <name evidence="1" type="ORF">BCF44_101855</name>
</gene>
<protein>
    <submittedName>
        <fullName evidence="1">Uncharacterized protein</fullName>
    </submittedName>
</protein>
<organism evidence="1 2">
    <name type="scientific">Kutzneria buriramensis</name>
    <dbReference type="NCBI Taxonomy" id="1045776"/>
    <lineage>
        <taxon>Bacteria</taxon>
        <taxon>Bacillati</taxon>
        <taxon>Actinomycetota</taxon>
        <taxon>Actinomycetes</taxon>
        <taxon>Pseudonocardiales</taxon>
        <taxon>Pseudonocardiaceae</taxon>
        <taxon>Kutzneria</taxon>
    </lineage>
</organism>
<comment type="caution">
    <text evidence="1">The sequence shown here is derived from an EMBL/GenBank/DDBJ whole genome shotgun (WGS) entry which is preliminary data.</text>
</comment>
<dbReference type="InterPro" id="IPR045596">
    <property type="entry name" value="DUF6459"/>
</dbReference>
<keyword evidence="2" id="KW-1185">Reference proteome</keyword>
<dbReference type="Proteomes" id="UP000256269">
    <property type="component" value="Unassembled WGS sequence"/>
</dbReference>
<evidence type="ECO:0000313" key="1">
    <source>
        <dbReference type="EMBL" id="REH55829.1"/>
    </source>
</evidence>
<sequence length="154" mass="17594">MGQPWRVTTIEEPLILRVLPGYEPKPGPSPHRFGRHRLRLVEDRPDRPPADDVTPALCNRLWHLINQVLEAIDGRRPLGQLRPHFTATALSSIETRAKGRTTQTRSRLRSLHARQPTDGVVEACGVAEIDYRRRAVAARFEVREPLRCSVFRVL</sequence>
<dbReference type="EMBL" id="QUNO01000001">
    <property type="protein sequence ID" value="REH55829.1"/>
    <property type="molecule type" value="Genomic_DNA"/>
</dbReference>
<name>A0A3E0IB14_9PSEU</name>
<proteinExistence type="predicted"/>
<dbReference type="Pfam" id="PF20060">
    <property type="entry name" value="DUF6459"/>
    <property type="match status" value="1"/>
</dbReference>
<dbReference type="AlphaFoldDB" id="A0A3E0IB14"/>